<dbReference type="Pfam" id="PF07022">
    <property type="entry name" value="Phage_CI_repr"/>
    <property type="match status" value="1"/>
</dbReference>
<dbReference type="GO" id="GO:0045892">
    <property type="term" value="P:negative regulation of DNA-templated transcription"/>
    <property type="evidence" value="ECO:0007669"/>
    <property type="project" value="InterPro"/>
</dbReference>
<gene>
    <name evidence="2" type="ORF">SAMN05660772_02080</name>
</gene>
<protein>
    <submittedName>
        <fullName evidence="2">Bacteriophage CI repressor helix-turn-helix domain-containing protein</fullName>
    </submittedName>
</protein>
<reference evidence="3" key="1">
    <citation type="submission" date="2017-04" db="EMBL/GenBank/DDBJ databases">
        <authorList>
            <person name="Varghese N."/>
            <person name="Submissions S."/>
        </authorList>
    </citation>
    <scope>NUCLEOTIDE SEQUENCE [LARGE SCALE GENOMIC DNA]</scope>
    <source>
        <strain evidence="3">DSM 23072</strain>
    </source>
</reference>
<dbReference type="EMBL" id="FWWV01000009">
    <property type="protein sequence ID" value="SMB82363.1"/>
    <property type="molecule type" value="Genomic_DNA"/>
</dbReference>
<feature type="domain" description="Bacteriophage CI repressor N-terminal" evidence="1">
    <location>
        <begin position="29"/>
        <end position="91"/>
    </location>
</feature>
<sequence length="162" mass="18462">MVFYTKKMDFQQQFSFFMDFIMRELNVEAVLERMKNIVQVKTDKDLAGYLFAKTTTFSNWKKNNSIPLETLISFVDKHNLSMDWLMFGKENSAPQLGVAEQMMLTAFSNLDDKQKLEAIGLLSGLGKSAVGGKNIFNDNTNIGVMTDSITKPITQHFGKRKK</sequence>
<evidence type="ECO:0000313" key="3">
    <source>
        <dbReference type="Proteomes" id="UP000192408"/>
    </source>
</evidence>
<dbReference type="InterPro" id="IPR010982">
    <property type="entry name" value="Lambda_DNA-bd_dom_sf"/>
</dbReference>
<accession>A0A1W1UMW1</accession>
<dbReference type="Proteomes" id="UP000192408">
    <property type="component" value="Unassembled WGS sequence"/>
</dbReference>
<evidence type="ECO:0000259" key="1">
    <source>
        <dbReference type="Pfam" id="PF07022"/>
    </source>
</evidence>
<organism evidence="2 3">
    <name type="scientific">Pasteurella testudinis DSM 23072</name>
    <dbReference type="NCBI Taxonomy" id="1122938"/>
    <lineage>
        <taxon>Bacteria</taxon>
        <taxon>Pseudomonadati</taxon>
        <taxon>Pseudomonadota</taxon>
        <taxon>Gammaproteobacteria</taxon>
        <taxon>Pasteurellales</taxon>
        <taxon>Pasteurellaceae</taxon>
        <taxon>Pasteurella</taxon>
    </lineage>
</organism>
<dbReference type="STRING" id="1122938.SAMN05660772_02080"/>
<name>A0A1W1UMW1_9PAST</name>
<dbReference type="AlphaFoldDB" id="A0A1W1UMW1"/>
<evidence type="ECO:0000313" key="2">
    <source>
        <dbReference type="EMBL" id="SMB82363.1"/>
    </source>
</evidence>
<dbReference type="InterPro" id="IPR010744">
    <property type="entry name" value="Phage_CI_N"/>
</dbReference>
<keyword evidence="3" id="KW-1185">Reference proteome</keyword>
<proteinExistence type="predicted"/>
<dbReference type="GO" id="GO:0003677">
    <property type="term" value="F:DNA binding"/>
    <property type="evidence" value="ECO:0007669"/>
    <property type="project" value="InterPro"/>
</dbReference>
<dbReference type="Gene3D" id="1.10.260.40">
    <property type="entry name" value="lambda repressor-like DNA-binding domains"/>
    <property type="match status" value="1"/>
</dbReference>